<comment type="pathway">
    <text evidence="2">Protein modification; protein ubiquitination.</text>
</comment>
<sequence>MLSQKVFICALCKNLLETPVMIVEGIGNMCNTCFTNADNAEGWTSIPNTNLDLVLKELEFPCTFKSNGCEYTDLYENLHIHKNVCMYRPINCLFPQSDCNWNGKVIELLKHFKDQHPQHVLKNPFNKFSFQLEMTKSPINVIKVLLNSHEKIFIFKMWESVEDKVLFNAVQEIKFCGQGKHVDVKFAGQNIQCKVSVARDPFPTVDGAKKICSAILDEVADSSNTITVTVKTETGQVQNITEAVLKQLECSVCKELMRPPIVQCESGHSFCSPCKEKVDQCPTCRTKWSNVRNYSLEGITPSLQYPCVYSHVGCEETFLGNEIVHHELVCKFKLYTCPIADCKFTDNYSLCANHFRLNHREFLVEGTVFQDTFTLILNGHETREDKYIFEHENIYKFTFQRLSSSYNWCVRIMNDFSKNRKYYYNVTITDAQVQQRQISKSVLCLDKKSNDVGITFTSNELTIYKRTNNDQINYCCEIIEGDEV</sequence>
<dbReference type="EC" id="2.3.2.27" evidence="4"/>
<evidence type="ECO:0000256" key="9">
    <source>
        <dbReference type="ARBA" id="ARBA00022833"/>
    </source>
</evidence>
<organism evidence="13 14">
    <name type="scientific">Tribolium castaneum</name>
    <name type="common">Red flour beetle</name>
    <dbReference type="NCBI Taxonomy" id="7070"/>
    <lineage>
        <taxon>Eukaryota</taxon>
        <taxon>Metazoa</taxon>
        <taxon>Ecdysozoa</taxon>
        <taxon>Arthropoda</taxon>
        <taxon>Hexapoda</taxon>
        <taxon>Insecta</taxon>
        <taxon>Pterygota</taxon>
        <taxon>Neoptera</taxon>
        <taxon>Endopterygota</taxon>
        <taxon>Coleoptera</taxon>
        <taxon>Polyphaga</taxon>
        <taxon>Cucujiformia</taxon>
        <taxon>Tenebrionidae</taxon>
        <taxon>Tenebrionidae incertae sedis</taxon>
        <taxon>Tribolium</taxon>
    </lineage>
</organism>
<dbReference type="InterPro" id="IPR049548">
    <property type="entry name" value="Sina-like_RING"/>
</dbReference>
<dbReference type="GO" id="GO:0008270">
    <property type="term" value="F:zinc ion binding"/>
    <property type="evidence" value="ECO:0007669"/>
    <property type="project" value="UniProtKB-KW"/>
</dbReference>
<comment type="catalytic activity">
    <reaction evidence="1">
        <text>S-ubiquitinyl-[E2 ubiquitin-conjugating enzyme]-L-cysteine + [acceptor protein]-L-lysine = [E2 ubiquitin-conjugating enzyme]-L-cysteine + N(6)-ubiquitinyl-[acceptor protein]-L-lysine.</text>
        <dbReference type="EC" id="2.3.2.27"/>
    </reaction>
</comment>
<dbReference type="PROSITE" id="PS50089">
    <property type="entry name" value="ZF_RING_2"/>
    <property type="match status" value="1"/>
</dbReference>
<dbReference type="SUPFAM" id="SSF57850">
    <property type="entry name" value="RING/U-box"/>
    <property type="match status" value="1"/>
</dbReference>
<dbReference type="GO" id="GO:0006511">
    <property type="term" value="P:ubiquitin-dependent protein catabolic process"/>
    <property type="evidence" value="ECO:0007669"/>
    <property type="project" value="InterPro"/>
</dbReference>
<dbReference type="EMBL" id="KQ971352">
    <property type="protein sequence ID" value="EFA07231.2"/>
    <property type="molecule type" value="Genomic_DNA"/>
</dbReference>
<dbReference type="SUPFAM" id="SSF49599">
    <property type="entry name" value="TRAF domain-like"/>
    <property type="match status" value="2"/>
</dbReference>
<dbReference type="Pfam" id="PF21361">
    <property type="entry name" value="Sina_ZnF"/>
    <property type="match status" value="2"/>
</dbReference>
<dbReference type="STRING" id="7070.D6WUB7"/>
<evidence type="ECO:0000259" key="11">
    <source>
        <dbReference type="PROSITE" id="PS50089"/>
    </source>
</evidence>
<reference evidence="13 14" key="1">
    <citation type="journal article" date="2008" name="Nature">
        <title>The genome of the model beetle and pest Tribolium castaneum.</title>
        <authorList>
            <consortium name="Tribolium Genome Sequencing Consortium"/>
            <person name="Richards S."/>
            <person name="Gibbs R.A."/>
            <person name="Weinstock G.M."/>
            <person name="Brown S.J."/>
            <person name="Denell R."/>
            <person name="Beeman R.W."/>
            <person name="Gibbs R."/>
            <person name="Beeman R.W."/>
            <person name="Brown S.J."/>
            <person name="Bucher G."/>
            <person name="Friedrich M."/>
            <person name="Grimmelikhuijzen C.J."/>
            <person name="Klingler M."/>
            <person name="Lorenzen M."/>
            <person name="Richards S."/>
            <person name="Roth S."/>
            <person name="Schroder R."/>
            <person name="Tautz D."/>
            <person name="Zdobnov E.M."/>
            <person name="Muzny D."/>
            <person name="Gibbs R.A."/>
            <person name="Weinstock G.M."/>
            <person name="Attaway T."/>
            <person name="Bell S."/>
            <person name="Buhay C.J."/>
            <person name="Chandrabose M.N."/>
            <person name="Chavez D."/>
            <person name="Clerk-Blankenburg K.P."/>
            <person name="Cree A."/>
            <person name="Dao M."/>
            <person name="Davis C."/>
            <person name="Chacko J."/>
            <person name="Dinh H."/>
            <person name="Dugan-Rocha S."/>
            <person name="Fowler G."/>
            <person name="Garner T.T."/>
            <person name="Garnes J."/>
            <person name="Gnirke A."/>
            <person name="Hawes A."/>
            <person name="Hernandez J."/>
            <person name="Hines S."/>
            <person name="Holder M."/>
            <person name="Hume J."/>
            <person name="Jhangiani S.N."/>
            <person name="Joshi V."/>
            <person name="Khan Z.M."/>
            <person name="Jackson L."/>
            <person name="Kovar C."/>
            <person name="Kowis A."/>
            <person name="Lee S."/>
            <person name="Lewis L.R."/>
            <person name="Margolis J."/>
            <person name="Morgan M."/>
            <person name="Nazareth L.V."/>
            <person name="Nguyen N."/>
            <person name="Okwuonu G."/>
            <person name="Parker D."/>
            <person name="Richards S."/>
            <person name="Ruiz S.J."/>
            <person name="Santibanez J."/>
            <person name="Savard J."/>
            <person name="Scherer S.E."/>
            <person name="Schneider B."/>
            <person name="Sodergren E."/>
            <person name="Tautz D."/>
            <person name="Vattahil S."/>
            <person name="Villasana D."/>
            <person name="White C.S."/>
            <person name="Wright R."/>
            <person name="Park Y."/>
            <person name="Beeman R.W."/>
            <person name="Lord J."/>
            <person name="Oppert B."/>
            <person name="Lorenzen M."/>
            <person name="Brown S."/>
            <person name="Wang L."/>
            <person name="Savard J."/>
            <person name="Tautz D."/>
            <person name="Richards S."/>
            <person name="Weinstock G."/>
            <person name="Gibbs R.A."/>
            <person name="Liu Y."/>
            <person name="Worley K."/>
            <person name="Weinstock G."/>
            <person name="Elsik C.G."/>
            <person name="Reese J.T."/>
            <person name="Elhaik E."/>
            <person name="Landan G."/>
            <person name="Graur D."/>
            <person name="Arensburger P."/>
            <person name="Atkinson P."/>
            <person name="Beeman R.W."/>
            <person name="Beidler J."/>
            <person name="Brown S.J."/>
            <person name="Demuth J.P."/>
            <person name="Drury D.W."/>
            <person name="Du Y.Z."/>
            <person name="Fujiwara H."/>
            <person name="Lorenzen M."/>
            <person name="Maselli V."/>
            <person name="Osanai M."/>
            <person name="Park Y."/>
            <person name="Robertson H.M."/>
            <person name="Tu Z."/>
            <person name="Wang J.J."/>
            <person name="Wang S."/>
            <person name="Richards S."/>
            <person name="Song H."/>
            <person name="Zhang L."/>
            <person name="Sodergren E."/>
            <person name="Werner D."/>
            <person name="Stanke M."/>
            <person name="Morgenstern B."/>
            <person name="Solovyev V."/>
            <person name="Kosarev P."/>
            <person name="Brown G."/>
            <person name="Chen H.C."/>
            <person name="Ermolaeva O."/>
            <person name="Hlavina W."/>
            <person name="Kapustin Y."/>
            <person name="Kiryutin B."/>
            <person name="Kitts P."/>
            <person name="Maglott D."/>
            <person name="Pruitt K."/>
            <person name="Sapojnikov V."/>
            <person name="Souvorov A."/>
            <person name="Mackey A.J."/>
            <person name="Waterhouse R.M."/>
            <person name="Wyder S."/>
            <person name="Zdobnov E.M."/>
            <person name="Zdobnov E.M."/>
            <person name="Wyder S."/>
            <person name="Kriventseva E.V."/>
            <person name="Kadowaki T."/>
            <person name="Bork P."/>
            <person name="Aranda M."/>
            <person name="Bao R."/>
            <person name="Beermann A."/>
            <person name="Berns N."/>
            <person name="Bolognesi R."/>
            <person name="Bonneton F."/>
            <person name="Bopp D."/>
            <person name="Brown S.J."/>
            <person name="Bucher G."/>
            <person name="Butts T."/>
            <person name="Chaumot A."/>
            <person name="Denell R.E."/>
            <person name="Ferrier D.E."/>
            <person name="Friedrich M."/>
            <person name="Gordon C.M."/>
            <person name="Jindra M."/>
            <person name="Klingler M."/>
            <person name="Lan Q."/>
            <person name="Lattorff H.M."/>
            <person name="Laudet V."/>
            <person name="von Levetsow C."/>
            <person name="Liu Z."/>
            <person name="Lutz R."/>
            <person name="Lynch J.A."/>
            <person name="da Fonseca R.N."/>
            <person name="Posnien N."/>
            <person name="Reuter R."/>
            <person name="Roth S."/>
            <person name="Savard J."/>
            <person name="Schinko J.B."/>
            <person name="Schmitt C."/>
            <person name="Schoppmeier M."/>
            <person name="Schroder R."/>
            <person name="Shippy T.D."/>
            <person name="Simonnet F."/>
            <person name="Marques-Souza H."/>
            <person name="Tautz D."/>
            <person name="Tomoyasu Y."/>
            <person name="Trauner J."/>
            <person name="Van der Zee M."/>
            <person name="Vervoort M."/>
            <person name="Wittkopp N."/>
            <person name="Wimmer E.A."/>
            <person name="Yang X."/>
            <person name="Jones A.K."/>
            <person name="Sattelle D.B."/>
            <person name="Ebert P.R."/>
            <person name="Nelson D."/>
            <person name="Scott J.G."/>
            <person name="Beeman R.W."/>
            <person name="Muthukrishnan S."/>
            <person name="Kramer K.J."/>
            <person name="Arakane Y."/>
            <person name="Beeman R.W."/>
            <person name="Zhu Q."/>
            <person name="Hogenkamp D."/>
            <person name="Dixit R."/>
            <person name="Oppert B."/>
            <person name="Jiang H."/>
            <person name="Zou Z."/>
            <person name="Marshall J."/>
            <person name="Elpidina E."/>
            <person name="Vinokurov K."/>
            <person name="Oppert C."/>
            <person name="Zou Z."/>
            <person name="Evans J."/>
            <person name="Lu Z."/>
            <person name="Zhao P."/>
            <person name="Sumathipala N."/>
            <person name="Altincicek B."/>
            <person name="Vilcinskas A."/>
            <person name="Williams M."/>
            <person name="Hultmark D."/>
            <person name="Hetru C."/>
            <person name="Jiang H."/>
            <person name="Grimmelikhuijzen C.J."/>
            <person name="Hauser F."/>
            <person name="Cazzamali G."/>
            <person name="Williamson M."/>
            <person name="Park Y."/>
            <person name="Li B."/>
            <person name="Tanaka Y."/>
            <person name="Predel R."/>
            <person name="Neupert S."/>
            <person name="Schachtner J."/>
            <person name="Verleyen P."/>
            <person name="Raible F."/>
            <person name="Bork P."/>
            <person name="Friedrich M."/>
            <person name="Walden K.K."/>
            <person name="Robertson H.M."/>
            <person name="Angeli S."/>
            <person name="Foret S."/>
            <person name="Bucher G."/>
            <person name="Schuetz S."/>
            <person name="Maleszka R."/>
            <person name="Wimmer E.A."/>
            <person name="Beeman R.W."/>
            <person name="Lorenzen M."/>
            <person name="Tomoyasu Y."/>
            <person name="Miller S.C."/>
            <person name="Grossmann D."/>
            <person name="Bucher G."/>
        </authorList>
    </citation>
    <scope>NUCLEOTIDE SEQUENCE [LARGE SCALE GENOMIC DNA]</scope>
    <source>
        <strain evidence="13 14">Georgia GA2</strain>
    </source>
</reference>
<feature type="domain" description="SIAH-type" evidence="12">
    <location>
        <begin position="57"/>
        <end position="117"/>
    </location>
</feature>
<evidence type="ECO:0000259" key="12">
    <source>
        <dbReference type="PROSITE" id="PS51081"/>
    </source>
</evidence>
<evidence type="ECO:0000256" key="2">
    <source>
        <dbReference type="ARBA" id="ARBA00004906"/>
    </source>
</evidence>
<reference evidence="13 14" key="2">
    <citation type="journal article" date="2010" name="Nucleic Acids Res.">
        <title>BeetleBase in 2010: revisions to provide comprehensive genomic information for Tribolium castaneum.</title>
        <authorList>
            <person name="Kim H.S."/>
            <person name="Murphy T."/>
            <person name="Xia J."/>
            <person name="Caragea D."/>
            <person name="Park Y."/>
            <person name="Beeman R.W."/>
            <person name="Lorenzen M.D."/>
            <person name="Butcher S."/>
            <person name="Manak J.R."/>
            <person name="Brown S.J."/>
        </authorList>
    </citation>
    <scope>GENOME REANNOTATION</scope>
    <source>
        <strain evidence="13 14">Georgia GA2</strain>
    </source>
</reference>
<feature type="domain" description="RING-type" evidence="11">
    <location>
        <begin position="250"/>
        <end position="285"/>
    </location>
</feature>
<dbReference type="InterPro" id="IPR001841">
    <property type="entry name" value="Znf_RING"/>
</dbReference>
<dbReference type="GO" id="GO:0005737">
    <property type="term" value="C:cytoplasm"/>
    <property type="evidence" value="ECO:0000318"/>
    <property type="project" value="GO_Central"/>
</dbReference>
<dbReference type="Gene3D" id="3.30.40.10">
    <property type="entry name" value="Zinc/RING finger domain, C3HC4 (zinc finger)"/>
    <property type="match status" value="3"/>
</dbReference>
<dbReference type="FunFam" id="3.30.40.10:FF:001430">
    <property type="entry name" value="E3 ubiquitin-protein ligase"/>
    <property type="match status" value="1"/>
</dbReference>
<dbReference type="HOGENOM" id="CLU_848178_0_0_1"/>
<dbReference type="InterPro" id="IPR013083">
    <property type="entry name" value="Znf_RING/FYVE/PHD"/>
</dbReference>
<evidence type="ECO:0000256" key="5">
    <source>
        <dbReference type="ARBA" id="ARBA00022679"/>
    </source>
</evidence>
<dbReference type="Proteomes" id="UP000007266">
    <property type="component" value="Linkage group 7"/>
</dbReference>
<keyword evidence="5" id="KW-0808">Transferase</keyword>
<dbReference type="InterPro" id="IPR013010">
    <property type="entry name" value="Znf_SIAH"/>
</dbReference>
<evidence type="ECO:0000256" key="6">
    <source>
        <dbReference type="ARBA" id="ARBA00022723"/>
    </source>
</evidence>
<dbReference type="GO" id="GO:0010498">
    <property type="term" value="P:proteasomal protein catabolic process"/>
    <property type="evidence" value="ECO:0007669"/>
    <property type="project" value="UniProtKB-ARBA"/>
</dbReference>
<evidence type="ECO:0000256" key="4">
    <source>
        <dbReference type="ARBA" id="ARBA00012483"/>
    </source>
</evidence>
<dbReference type="AlphaFoldDB" id="D6WUB7"/>
<evidence type="ECO:0000256" key="10">
    <source>
        <dbReference type="PROSITE-ProRule" id="PRU00455"/>
    </source>
</evidence>
<comment type="similarity">
    <text evidence="3">Belongs to the SINA (Seven in absentia) family.</text>
</comment>
<gene>
    <name evidence="13" type="primary">AUGUSTUS-3.0.2_10588</name>
    <name evidence="13" type="ORF">TcasGA2_TC010588</name>
</gene>
<dbReference type="eggNOG" id="KOG3002">
    <property type="taxonomic scope" value="Eukaryota"/>
</dbReference>
<evidence type="ECO:0000256" key="1">
    <source>
        <dbReference type="ARBA" id="ARBA00000900"/>
    </source>
</evidence>
<dbReference type="FunFam" id="3.30.40.10:FF:000041">
    <property type="entry name" value="E3 ubiquitin-protein ligase SINAT3"/>
    <property type="match status" value="2"/>
</dbReference>
<keyword evidence="7 10" id="KW-0863">Zinc-finger</keyword>
<dbReference type="SMART" id="SM00184">
    <property type="entry name" value="RING"/>
    <property type="match status" value="1"/>
</dbReference>
<dbReference type="InParanoid" id="D6WUB7"/>
<evidence type="ECO:0000313" key="13">
    <source>
        <dbReference type="EMBL" id="EFA07231.2"/>
    </source>
</evidence>
<keyword evidence="8" id="KW-0833">Ubl conjugation pathway</keyword>
<dbReference type="InterPro" id="IPR004162">
    <property type="entry name" value="SINA-like_animal"/>
</dbReference>
<dbReference type="PANTHER" id="PTHR45877:SF2">
    <property type="entry name" value="E3 UBIQUITIN-PROTEIN LIGASE SINA-RELATED"/>
    <property type="match status" value="1"/>
</dbReference>
<evidence type="ECO:0000256" key="8">
    <source>
        <dbReference type="ARBA" id="ARBA00022786"/>
    </source>
</evidence>
<name>D6WUB7_TRICA</name>
<dbReference type="UniPathway" id="UPA00143"/>
<evidence type="ECO:0000256" key="7">
    <source>
        <dbReference type="ARBA" id="ARBA00022771"/>
    </source>
</evidence>
<keyword evidence="6" id="KW-0479">Metal-binding</keyword>
<protein>
    <recommendedName>
        <fullName evidence="4">RING-type E3 ubiquitin transferase</fullName>
        <ecNumber evidence="4">2.3.2.27</ecNumber>
    </recommendedName>
</protein>
<feature type="domain" description="SIAH-type" evidence="12">
    <location>
        <begin position="302"/>
        <end position="360"/>
    </location>
</feature>
<proteinExistence type="inferred from homology"/>
<dbReference type="PANTHER" id="PTHR45877">
    <property type="entry name" value="E3 UBIQUITIN-PROTEIN LIGASE SIAH2"/>
    <property type="match status" value="1"/>
</dbReference>
<keyword evidence="9" id="KW-0862">Zinc</keyword>
<evidence type="ECO:0000256" key="3">
    <source>
        <dbReference type="ARBA" id="ARBA00009119"/>
    </source>
</evidence>
<dbReference type="GO" id="GO:0016567">
    <property type="term" value="P:protein ubiquitination"/>
    <property type="evidence" value="ECO:0007669"/>
    <property type="project" value="UniProtKB-UniPathway"/>
</dbReference>
<accession>D6WUB7</accession>
<dbReference type="Pfam" id="PF21362">
    <property type="entry name" value="Sina_RING"/>
    <property type="match status" value="1"/>
</dbReference>
<dbReference type="GO" id="GO:0061630">
    <property type="term" value="F:ubiquitin protein ligase activity"/>
    <property type="evidence" value="ECO:0000318"/>
    <property type="project" value="GO_Central"/>
</dbReference>
<dbReference type="PROSITE" id="PS51081">
    <property type="entry name" value="ZF_SIAH"/>
    <property type="match status" value="2"/>
</dbReference>
<evidence type="ECO:0000313" key="14">
    <source>
        <dbReference type="Proteomes" id="UP000007266"/>
    </source>
</evidence>
<keyword evidence="14" id="KW-1185">Reference proteome</keyword>